<proteinExistence type="predicted"/>
<feature type="transmembrane region" description="Helical" evidence="2">
    <location>
        <begin position="467"/>
        <end position="491"/>
    </location>
</feature>
<evidence type="ECO:0000313" key="3">
    <source>
        <dbReference type="EMBL" id="OGN09832.1"/>
    </source>
</evidence>
<feature type="region of interest" description="Disordered" evidence="1">
    <location>
        <begin position="403"/>
        <end position="428"/>
    </location>
</feature>
<keyword evidence="2" id="KW-0472">Membrane</keyword>
<evidence type="ECO:0000256" key="2">
    <source>
        <dbReference type="SAM" id="Phobius"/>
    </source>
</evidence>
<reference evidence="3 4" key="1">
    <citation type="journal article" date="2016" name="Nat. Commun.">
        <title>Thousands of microbial genomes shed light on interconnected biogeochemical processes in an aquifer system.</title>
        <authorList>
            <person name="Anantharaman K."/>
            <person name="Brown C.T."/>
            <person name="Hug L.A."/>
            <person name="Sharon I."/>
            <person name="Castelle C.J."/>
            <person name="Probst A.J."/>
            <person name="Thomas B.C."/>
            <person name="Singh A."/>
            <person name="Wilkins M.J."/>
            <person name="Karaoz U."/>
            <person name="Brodie E.L."/>
            <person name="Williams K.H."/>
            <person name="Hubbard S.S."/>
            <person name="Banfield J.F."/>
        </authorList>
    </citation>
    <scope>NUCLEOTIDE SEQUENCE [LARGE SCALE GENOMIC DNA]</scope>
</reference>
<evidence type="ECO:0000313" key="4">
    <source>
        <dbReference type="Proteomes" id="UP000178908"/>
    </source>
</evidence>
<organism evidence="3 4">
    <name type="scientific">Candidatus Yanofskybacteria bacterium RIFCSPHIGHO2_02_FULL_39_10</name>
    <dbReference type="NCBI Taxonomy" id="1802674"/>
    <lineage>
        <taxon>Bacteria</taxon>
        <taxon>Candidatus Yanofskyibacteriota</taxon>
    </lineage>
</organism>
<dbReference type="Proteomes" id="UP000178908">
    <property type="component" value="Unassembled WGS sequence"/>
</dbReference>
<keyword evidence="2" id="KW-1133">Transmembrane helix</keyword>
<dbReference type="AlphaFoldDB" id="A0A1F8F9I8"/>
<sequence>MVKRILLVGFFIILGTIVLQASVAKAEYCYNGPNRPRIGTADVFWGDPPSPYSDITLSGGLVARMSLEGTFPGDSLFYGQDCEGEIITVQIFSDGNPSTTVATVSGSLVSGSMIQPGNLGTWQWYVDWPHNLYDGRYRFKVIAINGFAINNGRVSSNLLIITNVGSQSQSDAVPLTCGLTANPASGTPPLNNVDMTVAISSSWDGTAHEYNIDCTNDGIYEGTQYLTTNPYTFVDACNYPVAGSYNARGRLRNLYTLEESTCSLAIVSIIPTPTPAPILNPPILQPVNPGIACTDNSYSVDIVWTGDPNSAHLQNSNIPEFYVDVSTDNFSSYWNKQVNGATSTQAPSGFVPYTGVSGNLVLNPGTTYQARVFNGATDSSGQQVHSNTVSFSVPTCPTPPPITPLPITPPPTTPPPITPPPVTPPPITPPPVTPGPQGLPFTVLIIRNPFSGNIDTMQDLFDAVITFLYYVAGPIVVIMIILAGLFFLFARDQADKINTAKKILTYALIGFAIILIGRGFIALIESILALGG</sequence>
<protein>
    <submittedName>
        <fullName evidence="3">Uncharacterized protein</fullName>
    </submittedName>
</protein>
<feature type="transmembrane region" description="Helical" evidence="2">
    <location>
        <begin position="503"/>
        <end position="524"/>
    </location>
</feature>
<dbReference type="EMBL" id="MGJO01000011">
    <property type="protein sequence ID" value="OGN09832.1"/>
    <property type="molecule type" value="Genomic_DNA"/>
</dbReference>
<keyword evidence="2" id="KW-0812">Transmembrane</keyword>
<name>A0A1F8F9I8_9BACT</name>
<gene>
    <name evidence="3" type="ORF">A3C61_03435</name>
</gene>
<accession>A0A1F8F9I8</accession>
<evidence type="ECO:0000256" key="1">
    <source>
        <dbReference type="SAM" id="MobiDB-lite"/>
    </source>
</evidence>
<comment type="caution">
    <text evidence="3">The sequence shown here is derived from an EMBL/GenBank/DDBJ whole genome shotgun (WGS) entry which is preliminary data.</text>
</comment>